<dbReference type="EMBL" id="JACCJC010000050">
    <property type="protein sequence ID" value="KAF6232198.1"/>
    <property type="molecule type" value="Genomic_DNA"/>
</dbReference>
<dbReference type="PANTHER" id="PTHR28052:SF1">
    <property type="entry name" value="UPF0545 PROTEIN C22ORF39"/>
    <property type="match status" value="1"/>
</dbReference>
<feature type="region of interest" description="Disordered" evidence="1">
    <location>
        <begin position="172"/>
        <end position="207"/>
    </location>
</feature>
<evidence type="ECO:0008006" key="4">
    <source>
        <dbReference type="Google" id="ProtNLM"/>
    </source>
</evidence>
<feature type="compositionally biased region" description="Pro residues" evidence="1">
    <location>
        <begin position="24"/>
        <end position="37"/>
    </location>
</feature>
<evidence type="ECO:0000256" key="1">
    <source>
        <dbReference type="SAM" id="MobiDB-lite"/>
    </source>
</evidence>
<feature type="compositionally biased region" description="Pro residues" evidence="1">
    <location>
        <begin position="48"/>
        <end position="64"/>
    </location>
</feature>
<dbReference type="GeneID" id="59291232"/>
<evidence type="ECO:0000313" key="2">
    <source>
        <dbReference type="EMBL" id="KAF6232198.1"/>
    </source>
</evidence>
<dbReference type="InterPro" id="IPR021475">
    <property type="entry name" value="Pants/Emi1-like"/>
</dbReference>
<sequence length="207" mass="21933">MGWLWNTTKDPPPPNPITTTADPPTLPDQPPASPPDPTTTTHPRLPDHPPASTPDPTSLPPPITPATTLPTTLSCRSAFDAAFHCQSFGGQFAHVYRYGSLRGCGDHWADFWFCVRTNRGVAGEERRRERVRAWAAGREREKYGGGRRGVVRMCGRRGGGRLGGVWGGLGGFGEGGGGGRGGRGSEVGVGEDGEDGCRGGGRSRDSE</sequence>
<feature type="region of interest" description="Disordered" evidence="1">
    <location>
        <begin position="1"/>
        <end position="68"/>
    </location>
</feature>
<name>A0A8H6FPA3_9LECA</name>
<organism evidence="2 3">
    <name type="scientific">Letharia columbiana</name>
    <dbReference type="NCBI Taxonomy" id="112416"/>
    <lineage>
        <taxon>Eukaryota</taxon>
        <taxon>Fungi</taxon>
        <taxon>Dikarya</taxon>
        <taxon>Ascomycota</taxon>
        <taxon>Pezizomycotina</taxon>
        <taxon>Lecanoromycetes</taxon>
        <taxon>OSLEUM clade</taxon>
        <taxon>Lecanoromycetidae</taxon>
        <taxon>Lecanorales</taxon>
        <taxon>Lecanorineae</taxon>
        <taxon>Parmeliaceae</taxon>
        <taxon>Letharia</taxon>
    </lineage>
</organism>
<proteinExistence type="predicted"/>
<keyword evidence="3" id="KW-1185">Reference proteome</keyword>
<reference evidence="2 3" key="1">
    <citation type="journal article" date="2020" name="Genomics">
        <title>Complete, high-quality genomes from long-read metagenomic sequencing of two wolf lichen thalli reveals enigmatic genome architecture.</title>
        <authorList>
            <person name="McKenzie S.K."/>
            <person name="Walston R.F."/>
            <person name="Allen J.L."/>
        </authorList>
    </citation>
    <scope>NUCLEOTIDE SEQUENCE [LARGE SCALE GENOMIC DNA]</scope>
    <source>
        <strain evidence="2">WasteWater2</strain>
    </source>
</reference>
<evidence type="ECO:0000313" key="3">
    <source>
        <dbReference type="Proteomes" id="UP000578531"/>
    </source>
</evidence>
<dbReference type="Pfam" id="PF11326">
    <property type="entry name" value="PANTS-like"/>
    <property type="match status" value="1"/>
</dbReference>
<gene>
    <name evidence="2" type="ORF">HO173_009581</name>
</gene>
<feature type="compositionally biased region" description="Gly residues" evidence="1">
    <location>
        <begin position="172"/>
        <end position="187"/>
    </location>
</feature>
<dbReference type="RefSeq" id="XP_037161627.1">
    <property type="nucleotide sequence ID" value="XM_037311471.1"/>
</dbReference>
<dbReference type="Proteomes" id="UP000578531">
    <property type="component" value="Unassembled WGS sequence"/>
</dbReference>
<dbReference type="AlphaFoldDB" id="A0A8H6FPA3"/>
<protein>
    <recommendedName>
        <fullName evidence="4">Early meiotic induction protein 1</fullName>
    </recommendedName>
</protein>
<dbReference type="OrthoDB" id="2017405at2759"/>
<comment type="caution">
    <text evidence="2">The sequence shown here is derived from an EMBL/GenBank/DDBJ whole genome shotgun (WGS) entry which is preliminary data.</text>
</comment>
<dbReference type="PANTHER" id="PTHR28052">
    <property type="entry name" value="UPF0545 PROTEIN C22ORF39"/>
    <property type="match status" value="1"/>
</dbReference>
<accession>A0A8H6FPA3</accession>